<gene>
    <name evidence="1" type="ORF">D5086_027864</name>
</gene>
<dbReference type="EMBL" id="RCHU02000015">
    <property type="protein sequence ID" value="KAL3570615.1"/>
    <property type="molecule type" value="Genomic_DNA"/>
</dbReference>
<proteinExistence type="predicted"/>
<keyword evidence="2" id="KW-1185">Reference proteome</keyword>
<evidence type="ECO:0000313" key="1">
    <source>
        <dbReference type="EMBL" id="KAL3570615.1"/>
    </source>
</evidence>
<accession>A0ACC4AWW6</accession>
<name>A0ACC4AWW6_POPAL</name>
<evidence type="ECO:0000313" key="2">
    <source>
        <dbReference type="Proteomes" id="UP000309997"/>
    </source>
</evidence>
<reference evidence="1 2" key="1">
    <citation type="journal article" date="2024" name="Plant Biotechnol. J.">
        <title>Genome and CRISPR/Cas9 system of a widespread forest tree (Populus alba) in the world.</title>
        <authorList>
            <person name="Liu Y.J."/>
            <person name="Jiang P.F."/>
            <person name="Han X.M."/>
            <person name="Li X.Y."/>
            <person name="Wang H.M."/>
            <person name="Wang Y.J."/>
            <person name="Wang X.X."/>
            <person name="Zeng Q.Y."/>
        </authorList>
    </citation>
    <scope>NUCLEOTIDE SEQUENCE [LARGE SCALE GENOMIC DNA]</scope>
    <source>
        <strain evidence="2">cv. PAL-ZL1</strain>
    </source>
</reference>
<protein>
    <submittedName>
        <fullName evidence="1">Uncharacterized protein</fullName>
    </submittedName>
</protein>
<sequence>MGNRIPSLPFQNAIAYSPSLFNGYARHGLGSEAVMLFKNLLEQKVVPNGATFVGNFICLWLGMGFFYSMDEYYGGCDSSGYWTMTAGWQFRRLWVLGIYPVFTLHAHQKIDC</sequence>
<dbReference type="Proteomes" id="UP000309997">
    <property type="component" value="Unassembled WGS sequence"/>
</dbReference>
<comment type="caution">
    <text evidence="1">The sequence shown here is derived from an EMBL/GenBank/DDBJ whole genome shotgun (WGS) entry which is preliminary data.</text>
</comment>
<organism evidence="1 2">
    <name type="scientific">Populus alba</name>
    <name type="common">White poplar</name>
    <dbReference type="NCBI Taxonomy" id="43335"/>
    <lineage>
        <taxon>Eukaryota</taxon>
        <taxon>Viridiplantae</taxon>
        <taxon>Streptophyta</taxon>
        <taxon>Embryophyta</taxon>
        <taxon>Tracheophyta</taxon>
        <taxon>Spermatophyta</taxon>
        <taxon>Magnoliopsida</taxon>
        <taxon>eudicotyledons</taxon>
        <taxon>Gunneridae</taxon>
        <taxon>Pentapetalae</taxon>
        <taxon>rosids</taxon>
        <taxon>fabids</taxon>
        <taxon>Malpighiales</taxon>
        <taxon>Salicaceae</taxon>
        <taxon>Saliceae</taxon>
        <taxon>Populus</taxon>
    </lineage>
</organism>